<feature type="domain" description="Outer membrane protein assembly factor BamE" evidence="4">
    <location>
        <begin position="40"/>
        <end position="114"/>
    </location>
</feature>
<keyword evidence="1" id="KW-0732">Signal</keyword>
<keyword evidence="2" id="KW-0472">Membrane</keyword>
<proteinExistence type="predicted"/>
<evidence type="ECO:0000259" key="4">
    <source>
        <dbReference type="Pfam" id="PF04355"/>
    </source>
</evidence>
<dbReference type="RefSeq" id="WP_023433461.1">
    <property type="nucleotide sequence ID" value="NZ_AWXZ01000039.1"/>
</dbReference>
<accession>V4RJ27</accession>
<dbReference type="PATRIC" id="fig|631454.5.peg.3303"/>
<comment type="caution">
    <text evidence="5">The sequence shown here is derived from an EMBL/GenBank/DDBJ whole genome shotgun (WGS) entry which is preliminary data.</text>
</comment>
<evidence type="ECO:0000256" key="3">
    <source>
        <dbReference type="ARBA" id="ARBA00023237"/>
    </source>
</evidence>
<evidence type="ECO:0000256" key="1">
    <source>
        <dbReference type="ARBA" id="ARBA00022729"/>
    </source>
</evidence>
<dbReference type="Pfam" id="PF04355">
    <property type="entry name" value="BamE"/>
    <property type="match status" value="1"/>
</dbReference>
<evidence type="ECO:0000256" key="2">
    <source>
        <dbReference type="ARBA" id="ARBA00023136"/>
    </source>
</evidence>
<dbReference type="Gene3D" id="3.30.1450.10">
    <property type="match status" value="1"/>
</dbReference>
<dbReference type="AlphaFoldDB" id="V4RJ27"/>
<dbReference type="GO" id="GO:0051205">
    <property type="term" value="P:protein insertion into membrane"/>
    <property type="evidence" value="ECO:0007669"/>
    <property type="project" value="TreeGrafter"/>
</dbReference>
<protein>
    <submittedName>
        <fullName evidence="5">Outer membrane lipoprotein OmlA</fullName>
    </submittedName>
</protein>
<dbReference type="InterPro" id="IPR007450">
    <property type="entry name" value="BamE_dom"/>
</dbReference>
<reference evidence="5 6" key="1">
    <citation type="journal article" date="2014" name="Genome Announc.">
        <title>Draft Genome Sequence of Lutibaculum baratangense Strain AMV1T, Isolated from a Mud Volcano in Andamans, India.</title>
        <authorList>
            <person name="Singh A."/>
            <person name="Sreenivas A."/>
            <person name="Sathyanarayana Reddy G."/>
            <person name="Pinnaka A.K."/>
            <person name="Shivaji S."/>
        </authorList>
    </citation>
    <scope>NUCLEOTIDE SEQUENCE [LARGE SCALE GENOMIC DNA]</scope>
    <source>
        <strain evidence="5 6">AMV1</strain>
    </source>
</reference>
<dbReference type="PROSITE" id="PS51257">
    <property type="entry name" value="PROKAR_LIPOPROTEIN"/>
    <property type="match status" value="1"/>
</dbReference>
<keyword evidence="6" id="KW-1185">Reference proteome</keyword>
<dbReference type="OrthoDB" id="9808313at2"/>
<sequence length="155" mass="16704">MTPDRRHARARWFGVAAAAAAILPLALGGCESFTRTTKHGYILSQTALDQVPVGSSQEQVRFALGTPSTTATFGNEVWYYISQTSETTAFLAPKIVDQRVLAIYFDDAGIVENIANYGLEDGQVVDFIGRTTPTTGAEVTLLRQIFSSAVGEVVD</sequence>
<organism evidence="5 6">
    <name type="scientific">Lutibaculum baratangense AMV1</name>
    <dbReference type="NCBI Taxonomy" id="631454"/>
    <lineage>
        <taxon>Bacteria</taxon>
        <taxon>Pseudomonadati</taxon>
        <taxon>Pseudomonadota</taxon>
        <taxon>Alphaproteobacteria</taxon>
        <taxon>Hyphomicrobiales</taxon>
        <taxon>Tepidamorphaceae</taxon>
        <taxon>Lutibaculum</taxon>
    </lineage>
</organism>
<dbReference type="PANTHER" id="PTHR37482">
    <property type="entry name" value="OUTER MEMBRANE PROTEIN ASSEMBLY FACTOR BAME"/>
    <property type="match status" value="1"/>
</dbReference>
<dbReference type="InterPro" id="IPR037873">
    <property type="entry name" value="BamE-like"/>
</dbReference>
<dbReference type="PANTHER" id="PTHR37482:SF1">
    <property type="entry name" value="OUTER MEMBRANE PROTEIN ASSEMBLY FACTOR BAME"/>
    <property type="match status" value="1"/>
</dbReference>
<dbReference type="EMBL" id="AWXZ01000039">
    <property type="protein sequence ID" value="ESR23275.1"/>
    <property type="molecule type" value="Genomic_DNA"/>
</dbReference>
<evidence type="ECO:0000313" key="6">
    <source>
        <dbReference type="Proteomes" id="UP000017819"/>
    </source>
</evidence>
<dbReference type="InterPro" id="IPR026592">
    <property type="entry name" value="BamE"/>
</dbReference>
<dbReference type="GO" id="GO:0030674">
    <property type="term" value="F:protein-macromolecule adaptor activity"/>
    <property type="evidence" value="ECO:0007669"/>
    <property type="project" value="TreeGrafter"/>
</dbReference>
<name>V4RJ27_9HYPH</name>
<keyword evidence="3" id="KW-0998">Cell outer membrane</keyword>
<evidence type="ECO:0000313" key="5">
    <source>
        <dbReference type="EMBL" id="ESR23275.1"/>
    </source>
</evidence>
<dbReference type="Proteomes" id="UP000017819">
    <property type="component" value="Unassembled WGS sequence"/>
</dbReference>
<dbReference type="eggNOG" id="COG2913">
    <property type="taxonomic scope" value="Bacteria"/>
</dbReference>
<dbReference type="GO" id="GO:1990063">
    <property type="term" value="C:Bam protein complex"/>
    <property type="evidence" value="ECO:0007669"/>
    <property type="project" value="TreeGrafter"/>
</dbReference>
<dbReference type="GO" id="GO:0043165">
    <property type="term" value="P:Gram-negative-bacterium-type cell outer membrane assembly"/>
    <property type="evidence" value="ECO:0007669"/>
    <property type="project" value="TreeGrafter"/>
</dbReference>
<gene>
    <name evidence="5" type="ORF">N177_3343</name>
</gene>
<keyword evidence="5" id="KW-0449">Lipoprotein</keyword>
<dbReference type="STRING" id="631454.N177_3343"/>